<dbReference type="Proteomes" id="UP000247586">
    <property type="component" value="Chromosome"/>
</dbReference>
<dbReference type="EMBL" id="CP029287">
    <property type="protein sequence ID" value="AWR99906.1"/>
    <property type="molecule type" value="Genomic_DNA"/>
</dbReference>
<gene>
    <name evidence="2" type="ORF">DFR87_09630</name>
</gene>
<name>A0A2U9IV14_9CREN</name>
<keyword evidence="1" id="KW-0472">Membrane</keyword>
<dbReference type="AlphaFoldDB" id="A0A2U9IV14"/>
<keyword evidence="1" id="KW-1133">Transmembrane helix</keyword>
<reference evidence="3" key="2">
    <citation type="submission" date="2020-03" db="EMBL/GenBank/DDBJ databases">
        <title>Complete Genome Sequences of Extremely Thermoacidophilic, Metal-Mobilizing Type-Strain Members of the Archaeal Family Sulfolobaceae: Acidianus brierleyi DSM-1651T, Acidianus sulfidivorans DSM-18786T, Metallosphaera hakonensis DSM-7519T, and Metallosphaera prunae DSM-10039T.</title>
        <authorList>
            <person name="Counts J.A."/>
            <person name="Kelly R.M."/>
        </authorList>
    </citation>
    <scope>NUCLEOTIDE SEQUENCE [LARGE SCALE GENOMIC DNA]</scope>
    <source>
        <strain evidence="3">HO1-1</strain>
    </source>
</reference>
<evidence type="ECO:0000256" key="1">
    <source>
        <dbReference type="SAM" id="Phobius"/>
    </source>
</evidence>
<keyword evidence="3" id="KW-1185">Reference proteome</keyword>
<dbReference type="GeneID" id="36835602"/>
<reference evidence="2 3" key="1">
    <citation type="submission" date="2018-05" db="EMBL/GenBank/DDBJ databases">
        <title>Complete Genome Sequences of Extremely Thermoacidophilic, Metal-Mobilizing Type-Strain Members of the Archaeal Family Sulfolobaceae: Acidianus brierleyi DSM-1651T, Acidianus sulfidivorans DSM-18786T, Metallosphaera hakonensis DSM-7519T, and Metallosphaera prunae DSM-10039T.</title>
        <authorList>
            <person name="Counts J.A."/>
            <person name="Kelly R.M."/>
        </authorList>
    </citation>
    <scope>NUCLEOTIDE SEQUENCE [LARGE SCALE GENOMIC DNA]</scope>
    <source>
        <strain evidence="2 3">HO1-1</strain>
    </source>
</reference>
<feature type="transmembrane region" description="Helical" evidence="1">
    <location>
        <begin position="6"/>
        <end position="24"/>
    </location>
</feature>
<protein>
    <submittedName>
        <fullName evidence="2">Uncharacterized protein</fullName>
    </submittedName>
</protein>
<accession>A0A2U9IV14</accession>
<keyword evidence="1" id="KW-0812">Transmembrane</keyword>
<organism evidence="2 3">
    <name type="scientific">Metallosphaera hakonensis JCM 8857 = DSM 7519</name>
    <dbReference type="NCBI Taxonomy" id="1293036"/>
    <lineage>
        <taxon>Archaea</taxon>
        <taxon>Thermoproteota</taxon>
        <taxon>Thermoprotei</taxon>
        <taxon>Sulfolobales</taxon>
        <taxon>Sulfolobaceae</taxon>
        <taxon>Metallosphaera</taxon>
    </lineage>
</organism>
<dbReference type="RefSeq" id="WP_054836896.1">
    <property type="nucleotide sequence ID" value="NZ_BBBA01000013.1"/>
</dbReference>
<evidence type="ECO:0000313" key="2">
    <source>
        <dbReference type="EMBL" id="AWR99906.1"/>
    </source>
</evidence>
<reference evidence="3" key="3">
    <citation type="submission" date="2020-03" db="EMBL/GenBank/DDBJ databases">
        <title>Sequencing and Assembly of Multiple Reported Metal-Biooxidizing Members of the Extremely Thermoacidophilic Archaeal Family Sulfolobaceae.</title>
        <authorList>
            <person name="Counts J.A."/>
            <person name="Kelly R.M."/>
        </authorList>
    </citation>
    <scope>NUCLEOTIDE SEQUENCE [LARGE SCALE GENOMIC DNA]</scope>
    <source>
        <strain evidence="3">HO1-1</strain>
    </source>
</reference>
<dbReference type="OrthoDB" id="34762at2157"/>
<dbReference type="KEGG" id="mhk:DFR87_09630"/>
<proteinExistence type="predicted"/>
<sequence length="166" mass="17846">MDRKLLVIPVVVVVAIVLVLFMNLHAGLSFPLNQTVLNETFGGGNISGNSGSFKVQNGYVIVHQLNGEVDNTTLAQLGVGIYQPNMVSSGVVEYVNGTGYHVEAVVLKLQNVVSSNYTLTINGNGTTIIIVHRGYAEADLFYFGGNLSKSQDQALITVLSRYLESL</sequence>
<evidence type="ECO:0000313" key="3">
    <source>
        <dbReference type="Proteomes" id="UP000247586"/>
    </source>
</evidence>